<dbReference type="EMBL" id="JAUCMV010000003">
    <property type="protein sequence ID" value="KAK0409960.1"/>
    <property type="molecule type" value="Genomic_DNA"/>
</dbReference>
<feature type="chain" id="PRO_5041200328" description="Cystatin domain-containing protein" evidence="1">
    <location>
        <begin position="17"/>
        <end position="96"/>
    </location>
</feature>
<proteinExistence type="predicted"/>
<dbReference type="Gene3D" id="3.10.450.10">
    <property type="match status" value="1"/>
</dbReference>
<dbReference type="Pfam" id="PF00031">
    <property type="entry name" value="Cystatin"/>
    <property type="match status" value="1"/>
</dbReference>
<dbReference type="AlphaFoldDB" id="A0AA39HQ27"/>
<sequence>MQRLLILLLLVALVASGGIKGGWKTISPDDPYVQEVASYALSRLNNADKYIIDSVERQLVSGFNYRIHLNFTQFDYQRSLLVYEDIEGLKEIKSFC</sequence>
<dbReference type="InterPro" id="IPR000010">
    <property type="entry name" value="Cystatin_dom"/>
</dbReference>
<evidence type="ECO:0000313" key="4">
    <source>
        <dbReference type="Proteomes" id="UP001175271"/>
    </source>
</evidence>
<reference evidence="3" key="1">
    <citation type="submission" date="2023-06" db="EMBL/GenBank/DDBJ databases">
        <title>Genomic analysis of the entomopathogenic nematode Steinernema hermaphroditum.</title>
        <authorList>
            <person name="Schwarz E.M."/>
            <person name="Heppert J.K."/>
            <person name="Baniya A."/>
            <person name="Schwartz H.T."/>
            <person name="Tan C.-H."/>
            <person name="Antoshechkin I."/>
            <person name="Sternberg P.W."/>
            <person name="Goodrich-Blair H."/>
            <person name="Dillman A.R."/>
        </authorList>
    </citation>
    <scope>NUCLEOTIDE SEQUENCE</scope>
    <source>
        <strain evidence="3">PS9179</strain>
        <tissue evidence="3">Whole animal</tissue>
    </source>
</reference>
<protein>
    <recommendedName>
        <fullName evidence="2">Cystatin domain-containing protein</fullName>
    </recommendedName>
</protein>
<dbReference type="CDD" id="cd00042">
    <property type="entry name" value="CY"/>
    <property type="match status" value="1"/>
</dbReference>
<accession>A0AA39HQ27</accession>
<dbReference type="InterPro" id="IPR046350">
    <property type="entry name" value="Cystatin_sf"/>
</dbReference>
<comment type="caution">
    <text evidence="3">The sequence shown here is derived from an EMBL/GenBank/DDBJ whole genome shotgun (WGS) entry which is preliminary data.</text>
</comment>
<evidence type="ECO:0000313" key="3">
    <source>
        <dbReference type="EMBL" id="KAK0409960.1"/>
    </source>
</evidence>
<evidence type="ECO:0000256" key="1">
    <source>
        <dbReference type="SAM" id="SignalP"/>
    </source>
</evidence>
<dbReference type="Proteomes" id="UP001175271">
    <property type="component" value="Unassembled WGS sequence"/>
</dbReference>
<dbReference type="GO" id="GO:0004869">
    <property type="term" value="F:cysteine-type endopeptidase inhibitor activity"/>
    <property type="evidence" value="ECO:0007669"/>
    <property type="project" value="InterPro"/>
</dbReference>
<organism evidence="3 4">
    <name type="scientific">Steinernema hermaphroditum</name>
    <dbReference type="NCBI Taxonomy" id="289476"/>
    <lineage>
        <taxon>Eukaryota</taxon>
        <taxon>Metazoa</taxon>
        <taxon>Ecdysozoa</taxon>
        <taxon>Nematoda</taxon>
        <taxon>Chromadorea</taxon>
        <taxon>Rhabditida</taxon>
        <taxon>Tylenchina</taxon>
        <taxon>Panagrolaimomorpha</taxon>
        <taxon>Strongyloidoidea</taxon>
        <taxon>Steinernematidae</taxon>
        <taxon>Steinernema</taxon>
    </lineage>
</organism>
<keyword evidence="1" id="KW-0732">Signal</keyword>
<name>A0AA39HQ27_9BILA</name>
<feature type="domain" description="Cystatin" evidence="2">
    <location>
        <begin position="21"/>
        <end position="96"/>
    </location>
</feature>
<feature type="signal peptide" evidence="1">
    <location>
        <begin position="1"/>
        <end position="16"/>
    </location>
</feature>
<dbReference type="SUPFAM" id="SSF54403">
    <property type="entry name" value="Cystatin/monellin"/>
    <property type="match status" value="1"/>
</dbReference>
<keyword evidence="4" id="KW-1185">Reference proteome</keyword>
<gene>
    <name evidence="3" type="ORF">QR680_004865</name>
</gene>
<evidence type="ECO:0000259" key="2">
    <source>
        <dbReference type="Pfam" id="PF00031"/>
    </source>
</evidence>